<dbReference type="AlphaFoldDB" id="A0A4V1ING6"/>
<dbReference type="GO" id="GO:0005975">
    <property type="term" value="P:carbohydrate metabolic process"/>
    <property type="evidence" value="ECO:0007669"/>
    <property type="project" value="InterPro"/>
</dbReference>
<keyword evidence="2" id="KW-1185">Reference proteome</keyword>
<dbReference type="InterPro" id="IPR012341">
    <property type="entry name" value="6hp_glycosidase-like_sf"/>
</dbReference>
<evidence type="ECO:0000313" key="1">
    <source>
        <dbReference type="EMBL" id="RDH43661.1"/>
    </source>
</evidence>
<evidence type="ECO:0008006" key="3">
    <source>
        <dbReference type="Google" id="ProtNLM"/>
    </source>
</evidence>
<dbReference type="RefSeq" id="WP_094786936.1">
    <property type="nucleotide sequence ID" value="NZ_NDXW01000001.1"/>
</dbReference>
<accession>A0A4V1ING6</accession>
<evidence type="ECO:0000313" key="2">
    <source>
        <dbReference type="Proteomes" id="UP000257039"/>
    </source>
</evidence>
<organism evidence="1 2">
    <name type="scientific">Zooshikella ganghwensis</name>
    <dbReference type="NCBI Taxonomy" id="202772"/>
    <lineage>
        <taxon>Bacteria</taxon>
        <taxon>Pseudomonadati</taxon>
        <taxon>Pseudomonadota</taxon>
        <taxon>Gammaproteobacteria</taxon>
        <taxon>Oceanospirillales</taxon>
        <taxon>Zooshikellaceae</taxon>
        <taxon>Zooshikella</taxon>
    </lineage>
</organism>
<name>A0A4V1ING6_9GAMM</name>
<dbReference type="InterPro" id="IPR008928">
    <property type="entry name" value="6-hairpin_glycosidase_sf"/>
</dbReference>
<protein>
    <recommendedName>
        <fullName evidence="3">Alpha-L-rhamnosidase six-hairpin glycosidase domain-containing protein</fullName>
    </recommendedName>
</protein>
<sequence>MSALSKKISKTFSFIGQCFTFLLVPYSGVFADTMTVGSNSGSDSLSFNGNTATVSVPDVNAQYRSYTLSTTENLRDNIPATNSLTINEGNSDIIIRSGDLLFDALFSLALHENDENSVSEISDNAYNEGNPIQAPPGGYFETGRKWTYVWTRDTAYAVDLGLALIDPIRSRNSLAFKLSDRRDVSGAPEIIQDTGTGGSWPLSTDRVIWAIGAREVLRQLTGSARIHFRDTAYTAMVNTIASDRLVVFDPNDGLYTGEQSFLDWREQSYASWTAKDTVHIGMSKSLSTNVAHFIILELAADLASEKELTHEATQYQAWANNLKTAINANFWLADKGLYAGLIGSPLDSSAIEKYDLLGLSLAIISGVADQAKAEQIMANYPHSEVGPPVIWPQQPFTPIYHNRGIWPFVTAYSLRAAKVAHNDSVITHNVMSLINGSAINLSNMENFEFISLGNYVEDGEYSGPVINSQRQLWSVAAYISMTLDIIFGMETDESGIRFLPFITKDLRTNLFSNSSRLALSNLNYKGKTISVLINLPDTDGLTDGYYDIQSIQLNGSTISTDFVSESALQSSNVFEITLTQGPTRSKPMTIVKDTGDWREFFAPREPSITSVIASSGLLTVNFTANGETSVVFNIYRNGTKVASGINTTSWTDPNSSNYHNEVYLYSVEAEFTRSGHVSHHSRAQGFWPANTVESITFGDARLVSLDRASSELNHGRWHFNNWGKPHEVLEVQNFNPIRSGNYSLQVIYANAMGPVNTGVTASVKRIEIFNSENVKIHEDVVYMPHLPDWQTWSESSLINEVFLNDSEIYQIRISDYRNMSYFEHNRLYNLAPGQSETPINNRANIEGIKLLFLNNIPNTNGF</sequence>
<proteinExistence type="predicted"/>
<comment type="caution">
    <text evidence="1">The sequence shown here is derived from an EMBL/GenBank/DDBJ whole genome shotgun (WGS) entry which is preliminary data.</text>
</comment>
<dbReference type="Gene3D" id="1.50.10.10">
    <property type="match status" value="1"/>
</dbReference>
<dbReference type="SUPFAM" id="SSF48208">
    <property type="entry name" value="Six-hairpin glycosidases"/>
    <property type="match status" value="1"/>
</dbReference>
<dbReference type="EMBL" id="NDXW01000001">
    <property type="protein sequence ID" value="RDH43661.1"/>
    <property type="molecule type" value="Genomic_DNA"/>
</dbReference>
<gene>
    <name evidence="1" type="ORF">B9G39_09540</name>
</gene>
<dbReference type="Proteomes" id="UP000257039">
    <property type="component" value="Unassembled WGS sequence"/>
</dbReference>
<reference evidence="1 2" key="1">
    <citation type="submission" date="2017-04" db="EMBL/GenBank/DDBJ databases">
        <title>Draft genome sequence of Zooshikella ganghwensis VG4 isolated from Red Sea sediments.</title>
        <authorList>
            <person name="Rehman Z."/>
            <person name="Alam I."/>
            <person name="Kamau A."/>
            <person name="Bajic V."/>
            <person name="Leiknes T."/>
        </authorList>
    </citation>
    <scope>NUCLEOTIDE SEQUENCE [LARGE SCALE GENOMIC DNA]</scope>
    <source>
        <strain evidence="1 2">VG4</strain>
    </source>
</reference>